<keyword evidence="2" id="KW-1133">Transmembrane helix</keyword>
<organism evidence="3 4">
    <name type="scientific">Oryzias melastigma</name>
    <name type="common">Marine medaka</name>
    <dbReference type="NCBI Taxonomy" id="30732"/>
    <lineage>
        <taxon>Eukaryota</taxon>
        <taxon>Metazoa</taxon>
        <taxon>Chordata</taxon>
        <taxon>Craniata</taxon>
        <taxon>Vertebrata</taxon>
        <taxon>Euteleostomi</taxon>
        <taxon>Actinopterygii</taxon>
        <taxon>Neopterygii</taxon>
        <taxon>Teleostei</taxon>
        <taxon>Neoteleostei</taxon>
        <taxon>Acanthomorphata</taxon>
        <taxon>Ovalentaria</taxon>
        <taxon>Atherinomorphae</taxon>
        <taxon>Beloniformes</taxon>
        <taxon>Adrianichthyidae</taxon>
        <taxon>Oryziinae</taxon>
        <taxon>Oryzias</taxon>
    </lineage>
</organism>
<evidence type="ECO:0000256" key="2">
    <source>
        <dbReference type="SAM" id="Phobius"/>
    </source>
</evidence>
<gene>
    <name evidence="3" type="ORF">FQA47_005282</name>
</gene>
<name>A0A834CDU8_ORYME</name>
<dbReference type="Proteomes" id="UP000646548">
    <property type="component" value="Unassembled WGS sequence"/>
</dbReference>
<feature type="compositionally biased region" description="Basic and acidic residues" evidence="1">
    <location>
        <begin position="95"/>
        <end position="113"/>
    </location>
</feature>
<feature type="transmembrane region" description="Helical" evidence="2">
    <location>
        <begin position="6"/>
        <end position="23"/>
    </location>
</feature>
<sequence>MIQQQSFLVLFLFKHIFVRFVLFKKIINLTRHKSTNQVHRRKNLDLLETENDLASSEPAQCFLLRHAAETWKLQKLNSRKKLCKSKRRIQKQPKPSKDAEVLEMKDESNQSSV</sequence>
<proteinExistence type="predicted"/>
<accession>A0A834CDU8</accession>
<comment type="caution">
    <text evidence="3">The sequence shown here is derived from an EMBL/GenBank/DDBJ whole genome shotgun (WGS) entry which is preliminary data.</text>
</comment>
<dbReference type="EMBL" id="WKFB01000306">
    <property type="protein sequence ID" value="KAF6727369.1"/>
    <property type="molecule type" value="Genomic_DNA"/>
</dbReference>
<dbReference type="AlphaFoldDB" id="A0A834CDU8"/>
<keyword evidence="2" id="KW-0472">Membrane</keyword>
<evidence type="ECO:0000313" key="3">
    <source>
        <dbReference type="EMBL" id="KAF6727369.1"/>
    </source>
</evidence>
<protein>
    <submittedName>
        <fullName evidence="3">Uncharacterized protein</fullName>
    </submittedName>
</protein>
<evidence type="ECO:0000313" key="4">
    <source>
        <dbReference type="Proteomes" id="UP000646548"/>
    </source>
</evidence>
<evidence type="ECO:0000256" key="1">
    <source>
        <dbReference type="SAM" id="MobiDB-lite"/>
    </source>
</evidence>
<feature type="region of interest" description="Disordered" evidence="1">
    <location>
        <begin position="84"/>
        <end position="113"/>
    </location>
</feature>
<keyword evidence="2" id="KW-0812">Transmembrane</keyword>
<reference evidence="3" key="1">
    <citation type="journal article" name="BMC Genomics">
        <title>Long-read sequencing and de novo genome assembly of marine medaka (Oryzias melastigma).</title>
        <authorList>
            <person name="Liang P."/>
            <person name="Saqib H.S.A."/>
            <person name="Ni X."/>
            <person name="Shen Y."/>
        </authorList>
    </citation>
    <scope>NUCLEOTIDE SEQUENCE</scope>
    <source>
        <strain evidence="3">Bigg-433</strain>
    </source>
</reference>